<evidence type="ECO:0000256" key="2">
    <source>
        <dbReference type="ARBA" id="ARBA00022771"/>
    </source>
</evidence>
<protein>
    <submittedName>
        <fullName evidence="7">Zinc finger, N-recognin</fullName>
    </submittedName>
</protein>
<dbReference type="InterPro" id="IPR047506">
    <property type="entry name" value="UBR7-like_UBR-box"/>
</dbReference>
<name>A0A167V7T9_9HYPO</name>
<dbReference type="AlphaFoldDB" id="A0A167V7T9"/>
<dbReference type="SMART" id="SM00396">
    <property type="entry name" value="ZnF_UBR1"/>
    <property type="match status" value="1"/>
</dbReference>
<dbReference type="GO" id="GO:0008270">
    <property type="term" value="F:zinc ion binding"/>
    <property type="evidence" value="ECO:0007669"/>
    <property type="project" value="UniProtKB-KW"/>
</dbReference>
<dbReference type="PANTHER" id="PTHR13513:SF9">
    <property type="entry name" value="E3 UBIQUITIN-PROTEIN LIGASE UBR7-RELATED"/>
    <property type="match status" value="1"/>
</dbReference>
<dbReference type="GO" id="GO:0005737">
    <property type="term" value="C:cytoplasm"/>
    <property type="evidence" value="ECO:0007669"/>
    <property type="project" value="TreeGrafter"/>
</dbReference>
<feature type="compositionally biased region" description="Polar residues" evidence="5">
    <location>
        <begin position="339"/>
        <end position="366"/>
    </location>
</feature>
<feature type="compositionally biased region" description="Basic and acidic residues" evidence="5">
    <location>
        <begin position="316"/>
        <end position="334"/>
    </location>
</feature>
<dbReference type="OrthoDB" id="10262564at2759"/>
<reference evidence="7 8" key="1">
    <citation type="journal article" date="2016" name="Genome Biol. Evol.">
        <title>Divergent and convergent evolution of fungal pathogenicity.</title>
        <authorList>
            <person name="Shang Y."/>
            <person name="Xiao G."/>
            <person name="Zheng P."/>
            <person name="Cen K."/>
            <person name="Zhan S."/>
            <person name="Wang C."/>
        </authorList>
    </citation>
    <scope>NUCLEOTIDE SEQUENCE [LARGE SCALE GENOMIC DNA]</scope>
    <source>
        <strain evidence="7 8">RCEF 2490</strain>
    </source>
</reference>
<evidence type="ECO:0000313" key="8">
    <source>
        <dbReference type="Proteomes" id="UP000078544"/>
    </source>
</evidence>
<evidence type="ECO:0000256" key="3">
    <source>
        <dbReference type="ARBA" id="ARBA00022833"/>
    </source>
</evidence>
<sequence>MSTLQSSDQPLSARRESLSQQSHISEDSQTAADFLRDQELLEADAREALPYSIDTCTKILGPLRQAIFSCLTCNPPPQAAAEDWRPAGVCYACSVQCHGEHNLVEIFSKRNFTCDCGTTRFPKESPCALRINKETNTKGNVHSEEPDVNNKYNQNFRNIFCGCACEYDPFQQKGTMFQCLGLGTHETGGCGEDWYHPGCLVGMGSNWFENMAKSNGKLPIDCAGNHPLATISEDNEKQSKPETSHLDRLAAHEEDEDPPMPPGFPDEDDFDGFLCHKCVDANPWIKRYANTSGFLPAVFTKQACVNQNTEPQDGDVSSKRKAGDEVDGSTEAKRVKLVSENTESSRPSCNQYSPQSIEGPNDSTTRIGEASSGCKLRNLPSAPAGQFSLFFKEGFREQFCHCSDCYRLLNLHPQLLEEEEVYEPPISEDGASQNGGSTHGSGSLLERGESALRNVDRVRAIEGVMAYNHLKEQLKPFFQQFAESGKAVGAEDIKAYFAKLRGDEQGIKEAGQAASDAQNGTDGGGKRHEQSGY</sequence>
<dbReference type="EMBL" id="AZGY01000041">
    <property type="protein sequence ID" value="KZZ87169.1"/>
    <property type="molecule type" value="Genomic_DNA"/>
</dbReference>
<organism evidence="7 8">
    <name type="scientific">Moelleriella libera RCEF 2490</name>
    <dbReference type="NCBI Taxonomy" id="1081109"/>
    <lineage>
        <taxon>Eukaryota</taxon>
        <taxon>Fungi</taxon>
        <taxon>Dikarya</taxon>
        <taxon>Ascomycota</taxon>
        <taxon>Pezizomycotina</taxon>
        <taxon>Sordariomycetes</taxon>
        <taxon>Hypocreomycetidae</taxon>
        <taxon>Hypocreales</taxon>
        <taxon>Clavicipitaceae</taxon>
        <taxon>Moelleriella</taxon>
    </lineage>
</organism>
<evidence type="ECO:0000259" key="6">
    <source>
        <dbReference type="PROSITE" id="PS51157"/>
    </source>
</evidence>
<evidence type="ECO:0000313" key="7">
    <source>
        <dbReference type="EMBL" id="KZZ87169.1"/>
    </source>
</evidence>
<dbReference type="STRING" id="1081109.A0A167V7T9"/>
<dbReference type="GO" id="GO:0061630">
    <property type="term" value="F:ubiquitin protein ligase activity"/>
    <property type="evidence" value="ECO:0007669"/>
    <property type="project" value="InterPro"/>
</dbReference>
<dbReference type="PANTHER" id="PTHR13513">
    <property type="entry name" value="E3 UBIQUITIN-PROTEIN LIGASE UBR7"/>
    <property type="match status" value="1"/>
</dbReference>
<feature type="zinc finger region" description="UBR-type" evidence="4">
    <location>
        <begin position="54"/>
        <end position="132"/>
    </location>
</feature>
<accession>A0A167V7T9</accession>
<evidence type="ECO:0000256" key="4">
    <source>
        <dbReference type="PROSITE-ProRule" id="PRU00508"/>
    </source>
</evidence>
<evidence type="ECO:0000256" key="1">
    <source>
        <dbReference type="ARBA" id="ARBA00022723"/>
    </source>
</evidence>
<gene>
    <name evidence="7" type="ORF">AAL_08427</name>
</gene>
<feature type="region of interest" description="Disordered" evidence="5">
    <location>
        <begin position="508"/>
        <end position="533"/>
    </location>
</feature>
<dbReference type="InterPro" id="IPR003126">
    <property type="entry name" value="Znf_UBR"/>
</dbReference>
<feature type="region of interest" description="Disordered" evidence="5">
    <location>
        <begin position="1"/>
        <end position="29"/>
    </location>
</feature>
<feature type="compositionally biased region" description="Polar residues" evidence="5">
    <location>
        <begin position="18"/>
        <end position="29"/>
    </location>
</feature>
<dbReference type="PROSITE" id="PS51157">
    <property type="entry name" value="ZF_UBR"/>
    <property type="match status" value="1"/>
</dbReference>
<evidence type="ECO:0000256" key="5">
    <source>
        <dbReference type="SAM" id="MobiDB-lite"/>
    </source>
</evidence>
<keyword evidence="1" id="KW-0479">Metal-binding</keyword>
<feature type="region of interest" description="Disordered" evidence="5">
    <location>
        <begin position="426"/>
        <end position="448"/>
    </location>
</feature>
<comment type="caution">
    <text evidence="7">The sequence shown here is derived from an EMBL/GenBank/DDBJ whole genome shotgun (WGS) entry which is preliminary data.</text>
</comment>
<proteinExistence type="predicted"/>
<dbReference type="InterPro" id="IPR040204">
    <property type="entry name" value="UBR7"/>
</dbReference>
<keyword evidence="3" id="KW-0862">Zinc</keyword>
<feature type="compositionally biased region" description="Polar residues" evidence="5">
    <location>
        <begin position="1"/>
        <end position="10"/>
    </location>
</feature>
<dbReference type="CDD" id="cd19677">
    <property type="entry name" value="UBR-box_UBR7"/>
    <property type="match status" value="1"/>
</dbReference>
<dbReference type="Proteomes" id="UP000078544">
    <property type="component" value="Unassembled WGS sequence"/>
</dbReference>
<feature type="domain" description="UBR-type" evidence="6">
    <location>
        <begin position="54"/>
        <end position="132"/>
    </location>
</feature>
<keyword evidence="8" id="KW-1185">Reference proteome</keyword>
<dbReference type="Pfam" id="PF02207">
    <property type="entry name" value="zf-UBR"/>
    <property type="match status" value="1"/>
</dbReference>
<keyword evidence="2" id="KW-0863">Zinc-finger</keyword>
<feature type="region of interest" description="Disordered" evidence="5">
    <location>
        <begin position="308"/>
        <end position="369"/>
    </location>
</feature>
<feature type="compositionally biased region" description="Basic and acidic residues" evidence="5">
    <location>
        <begin position="524"/>
        <end position="533"/>
    </location>
</feature>